<organism evidence="7 8">
    <name type="scientific">Haemophilus sputorum</name>
    <dbReference type="NCBI Taxonomy" id="1078480"/>
    <lineage>
        <taxon>Bacteria</taxon>
        <taxon>Pseudomonadati</taxon>
        <taxon>Pseudomonadota</taxon>
        <taxon>Gammaproteobacteria</taxon>
        <taxon>Pasteurellales</taxon>
        <taxon>Pasteurellaceae</taxon>
        <taxon>Haemophilus</taxon>
    </lineage>
</organism>
<keyword evidence="3" id="KW-0238">DNA-binding</keyword>
<dbReference type="PROSITE" id="PS00041">
    <property type="entry name" value="HTH_ARAC_FAMILY_1"/>
    <property type="match status" value="1"/>
</dbReference>
<dbReference type="EMBL" id="QEPN01000010">
    <property type="protein sequence ID" value="RDE69928.1"/>
    <property type="molecule type" value="Genomic_DNA"/>
</dbReference>
<dbReference type="InterPro" id="IPR020449">
    <property type="entry name" value="Tscrpt_reg_AraC-type_HTH"/>
</dbReference>
<keyword evidence="4" id="KW-0010">Activator</keyword>
<evidence type="ECO:0000256" key="3">
    <source>
        <dbReference type="ARBA" id="ARBA00023125"/>
    </source>
</evidence>
<dbReference type="PROSITE" id="PS01124">
    <property type="entry name" value="HTH_ARAC_FAMILY_2"/>
    <property type="match status" value="1"/>
</dbReference>
<dbReference type="Gene3D" id="1.10.10.60">
    <property type="entry name" value="Homeodomain-like"/>
    <property type="match status" value="2"/>
</dbReference>
<evidence type="ECO:0000256" key="4">
    <source>
        <dbReference type="ARBA" id="ARBA00023159"/>
    </source>
</evidence>
<dbReference type="GO" id="GO:0043565">
    <property type="term" value="F:sequence-specific DNA binding"/>
    <property type="evidence" value="ECO:0007669"/>
    <property type="project" value="InterPro"/>
</dbReference>
<keyword evidence="2" id="KW-0805">Transcription regulation</keyword>
<dbReference type="SMART" id="SM00342">
    <property type="entry name" value="HTH_ARAC"/>
    <property type="match status" value="1"/>
</dbReference>
<dbReference type="Proteomes" id="UP000253872">
    <property type="component" value="Unassembled WGS sequence"/>
</dbReference>
<dbReference type="CDD" id="cd06995">
    <property type="entry name" value="cupin_YkgD-like_N"/>
    <property type="match status" value="1"/>
</dbReference>
<dbReference type="InterPro" id="IPR014710">
    <property type="entry name" value="RmlC-like_jellyroll"/>
</dbReference>
<name>A0A369YA70_9PAST</name>
<sequence length="292" mass="33421">MDYLDKLIQLAQIQGEINIRCLFQGEWQIQHSEVYETQGLFHLIEQGSCWLSIGNQRFELEAGDLFFLPQHQQHALGTQDAELSSVKMAKAGHFTVHQIGQSSPDFKMFCGRFYYQKEALLISALPDYLHIRLRDTPIFPLIELFLQEANHANMGSKSVIDALSNILFIYILRYVAEQGELNQGILFALKNKRLNQALMAILQTPESAWRVEELAELSNMSRANFCRVFQQQLGLPPAKFLTKIRLQQAAYLLKSTQKSVLEIALAVGYQTEAHFSKAFKSAYQLSPSQYRK</sequence>
<dbReference type="GO" id="GO:0003700">
    <property type="term" value="F:DNA-binding transcription factor activity"/>
    <property type="evidence" value="ECO:0007669"/>
    <property type="project" value="InterPro"/>
</dbReference>
<dbReference type="PRINTS" id="PR00032">
    <property type="entry name" value="HTHARAC"/>
</dbReference>
<evidence type="ECO:0000256" key="2">
    <source>
        <dbReference type="ARBA" id="ARBA00023015"/>
    </source>
</evidence>
<dbReference type="PANTHER" id="PTHR46796">
    <property type="entry name" value="HTH-TYPE TRANSCRIPTIONAL ACTIVATOR RHAS-RELATED"/>
    <property type="match status" value="1"/>
</dbReference>
<comment type="caution">
    <text evidence="7">The sequence shown here is derived from an EMBL/GenBank/DDBJ whole genome shotgun (WGS) entry which is preliminary data.</text>
</comment>
<dbReference type="InterPro" id="IPR050204">
    <property type="entry name" value="AraC_XylS_family_regulators"/>
</dbReference>
<dbReference type="SUPFAM" id="SSF51215">
    <property type="entry name" value="Regulatory protein AraC"/>
    <property type="match status" value="1"/>
</dbReference>
<reference evidence="7 8" key="1">
    <citation type="submission" date="2018-05" db="EMBL/GenBank/DDBJ databases">
        <title>Draft Genome Sequences for a Diverse set of 7 Haemophilus Species.</title>
        <authorList>
            <person name="Nichols M."/>
            <person name="Topaz N."/>
            <person name="Wang X."/>
            <person name="Wang X."/>
            <person name="Boxrud D."/>
        </authorList>
    </citation>
    <scope>NUCLEOTIDE SEQUENCE [LARGE SCALE GENOMIC DNA]</scope>
    <source>
        <strain evidence="7 8">C2002001239</strain>
    </source>
</reference>
<evidence type="ECO:0000313" key="8">
    <source>
        <dbReference type="Proteomes" id="UP000253872"/>
    </source>
</evidence>
<evidence type="ECO:0000313" key="7">
    <source>
        <dbReference type="EMBL" id="RDE69928.1"/>
    </source>
</evidence>
<dbReference type="Gene3D" id="2.60.120.10">
    <property type="entry name" value="Jelly Rolls"/>
    <property type="match status" value="1"/>
</dbReference>
<keyword evidence="5" id="KW-0804">Transcription</keyword>
<dbReference type="Pfam" id="PF12852">
    <property type="entry name" value="Cupin_6"/>
    <property type="match status" value="1"/>
</dbReference>
<dbReference type="SUPFAM" id="SSF46689">
    <property type="entry name" value="Homeodomain-like"/>
    <property type="match status" value="2"/>
</dbReference>
<dbReference type="InterPro" id="IPR032783">
    <property type="entry name" value="AraC_lig"/>
</dbReference>
<proteinExistence type="predicted"/>
<dbReference type="InterPro" id="IPR018062">
    <property type="entry name" value="HTH_AraC-typ_CS"/>
</dbReference>
<dbReference type="Pfam" id="PF12833">
    <property type="entry name" value="HTH_18"/>
    <property type="match status" value="1"/>
</dbReference>
<dbReference type="RefSeq" id="WP_111404262.1">
    <property type="nucleotide sequence ID" value="NZ_QEPN01000010.1"/>
</dbReference>
<evidence type="ECO:0000259" key="6">
    <source>
        <dbReference type="PROSITE" id="PS01124"/>
    </source>
</evidence>
<dbReference type="PANTHER" id="PTHR46796:SF13">
    <property type="entry name" value="HTH-TYPE TRANSCRIPTIONAL ACTIVATOR RHAS"/>
    <property type="match status" value="1"/>
</dbReference>
<feature type="domain" description="HTH araC/xylS-type" evidence="6">
    <location>
        <begin position="195"/>
        <end position="292"/>
    </location>
</feature>
<evidence type="ECO:0000256" key="1">
    <source>
        <dbReference type="ARBA" id="ARBA00022490"/>
    </source>
</evidence>
<gene>
    <name evidence="7" type="ORF">DPV93_09800</name>
</gene>
<keyword evidence="1" id="KW-0963">Cytoplasm</keyword>
<dbReference type="AlphaFoldDB" id="A0A369YA70"/>
<dbReference type="STRING" id="1035839.GCA_000238795_00263"/>
<dbReference type="InterPro" id="IPR009057">
    <property type="entry name" value="Homeodomain-like_sf"/>
</dbReference>
<protein>
    <submittedName>
        <fullName evidence="7">AraC family transcriptional regulator</fullName>
    </submittedName>
</protein>
<evidence type="ECO:0000256" key="5">
    <source>
        <dbReference type="ARBA" id="ARBA00023163"/>
    </source>
</evidence>
<dbReference type="InterPro" id="IPR018060">
    <property type="entry name" value="HTH_AraC"/>
</dbReference>
<dbReference type="InterPro" id="IPR037923">
    <property type="entry name" value="HTH-like"/>
</dbReference>
<accession>A0A369YA70</accession>